<dbReference type="PANTHER" id="PTHR35305:SF2">
    <property type="entry name" value="FAD-BINDING PROTEIN"/>
    <property type="match status" value="1"/>
</dbReference>
<feature type="domain" description="DUF7795" evidence="1">
    <location>
        <begin position="11"/>
        <end position="130"/>
    </location>
</feature>
<name>A0A1S2YTM3_CICAR</name>
<protein>
    <submittedName>
        <fullName evidence="3">Uncharacterized protein LOC101506141</fullName>
    </submittedName>
</protein>
<gene>
    <name evidence="3" type="primary">LOC101506141</name>
</gene>
<dbReference type="InterPro" id="IPR056697">
    <property type="entry name" value="DUF7795"/>
</dbReference>
<dbReference type="RefSeq" id="XP_004509723.1">
    <property type="nucleotide sequence ID" value="XM_004509666.3"/>
</dbReference>
<dbReference type="eggNOG" id="KOG2334">
    <property type="taxonomic scope" value="Eukaryota"/>
</dbReference>
<dbReference type="GeneID" id="101506141"/>
<evidence type="ECO:0000313" key="2">
    <source>
        <dbReference type="Proteomes" id="UP000087171"/>
    </source>
</evidence>
<reference evidence="3" key="2">
    <citation type="submission" date="2025-08" db="UniProtKB">
        <authorList>
            <consortium name="RefSeq"/>
        </authorList>
    </citation>
    <scope>IDENTIFICATION</scope>
    <source>
        <tissue evidence="3">Etiolated seedlings</tissue>
    </source>
</reference>
<dbReference type="PANTHER" id="PTHR35305">
    <property type="entry name" value="FAD-BINDING PROTEIN"/>
    <property type="match status" value="1"/>
</dbReference>
<evidence type="ECO:0000313" key="3">
    <source>
        <dbReference type="RefSeq" id="XP_004509723.1"/>
    </source>
</evidence>
<sequence>MESREDKSISDLKEEIFKKFRDFMTRITKIDELGTIGSKLLAGFQQALEFIRKPPIDTKSKLINNIIKANETKRLNSYVNSECKKPKDVVQNVTNLNSCKQGLLHHIREAKVALDELGDILANVTSVTQSIYGKLSALSDPDIDVKFNELAICEDLEENTASCPSGSTDVTTTKIKENIDYTHLALLMAAVYSMVQQDYLMQERIVSALDLKLSSEELESYYLMWSLHPFINDEIIHQAWRHIH</sequence>
<dbReference type="OrthoDB" id="744228at2759"/>
<keyword evidence="2" id="KW-1185">Reference proteome</keyword>
<reference evidence="2" key="1">
    <citation type="journal article" date="2013" name="Nat. Biotechnol.">
        <title>Draft genome sequence of chickpea (Cicer arietinum) provides a resource for trait improvement.</title>
        <authorList>
            <person name="Varshney R.K."/>
            <person name="Song C."/>
            <person name="Saxena R.K."/>
            <person name="Azam S."/>
            <person name="Yu S."/>
            <person name="Sharpe A.G."/>
            <person name="Cannon S."/>
            <person name="Baek J."/>
            <person name="Rosen B.D."/>
            <person name="Tar'an B."/>
            <person name="Millan T."/>
            <person name="Zhang X."/>
            <person name="Ramsay L.D."/>
            <person name="Iwata A."/>
            <person name="Wang Y."/>
            <person name="Nelson W."/>
            <person name="Farmer A.D."/>
            <person name="Gaur P.M."/>
            <person name="Soderlund C."/>
            <person name="Penmetsa R.V."/>
            <person name="Xu C."/>
            <person name="Bharti A.K."/>
            <person name="He W."/>
            <person name="Winter P."/>
            <person name="Zhao S."/>
            <person name="Hane J.K."/>
            <person name="Carrasquilla-Garcia N."/>
            <person name="Condie J.A."/>
            <person name="Upadhyaya H.D."/>
            <person name="Luo M.C."/>
            <person name="Thudi M."/>
            <person name="Gowda C.L."/>
            <person name="Singh N.P."/>
            <person name="Lichtenzveig J."/>
            <person name="Gali K.K."/>
            <person name="Rubio J."/>
            <person name="Nadarajan N."/>
            <person name="Dolezel J."/>
            <person name="Bansal K.C."/>
            <person name="Xu X."/>
            <person name="Edwards D."/>
            <person name="Zhang G."/>
            <person name="Kahl G."/>
            <person name="Gil J."/>
            <person name="Singh K.B."/>
            <person name="Datta S.K."/>
            <person name="Jackson S.A."/>
            <person name="Wang J."/>
            <person name="Cook D.R."/>
        </authorList>
    </citation>
    <scope>NUCLEOTIDE SEQUENCE [LARGE SCALE GENOMIC DNA]</scope>
    <source>
        <strain evidence="2">cv. CDC Frontier</strain>
    </source>
</reference>
<proteinExistence type="predicted"/>
<dbReference type="Proteomes" id="UP000087171">
    <property type="component" value="Chromosome Ca7"/>
</dbReference>
<dbReference type="KEGG" id="cam:101506141"/>
<organism evidence="2 3">
    <name type="scientific">Cicer arietinum</name>
    <name type="common">Chickpea</name>
    <name type="synonym">Garbanzo</name>
    <dbReference type="NCBI Taxonomy" id="3827"/>
    <lineage>
        <taxon>Eukaryota</taxon>
        <taxon>Viridiplantae</taxon>
        <taxon>Streptophyta</taxon>
        <taxon>Embryophyta</taxon>
        <taxon>Tracheophyta</taxon>
        <taxon>Spermatophyta</taxon>
        <taxon>Magnoliopsida</taxon>
        <taxon>eudicotyledons</taxon>
        <taxon>Gunneridae</taxon>
        <taxon>Pentapetalae</taxon>
        <taxon>rosids</taxon>
        <taxon>fabids</taxon>
        <taxon>Fabales</taxon>
        <taxon>Fabaceae</taxon>
        <taxon>Papilionoideae</taxon>
        <taxon>50 kb inversion clade</taxon>
        <taxon>NPAAA clade</taxon>
        <taxon>Hologalegina</taxon>
        <taxon>IRL clade</taxon>
        <taxon>Cicereae</taxon>
        <taxon>Cicer</taxon>
    </lineage>
</organism>
<evidence type="ECO:0000259" key="1">
    <source>
        <dbReference type="Pfam" id="PF25071"/>
    </source>
</evidence>
<dbReference type="PaxDb" id="3827-XP_004509723.1"/>
<dbReference type="STRING" id="3827.A0A1S2YTM3"/>
<accession>A0A1S2YTM3</accession>
<dbReference type="AlphaFoldDB" id="A0A1S2YTM3"/>
<dbReference type="Pfam" id="PF25071">
    <property type="entry name" value="DUF7795"/>
    <property type="match status" value="1"/>
</dbReference>